<keyword evidence="2" id="KW-1185">Reference proteome</keyword>
<organism evidence="1 2">
    <name type="scientific">Periconia macrospinosa</name>
    <dbReference type="NCBI Taxonomy" id="97972"/>
    <lineage>
        <taxon>Eukaryota</taxon>
        <taxon>Fungi</taxon>
        <taxon>Dikarya</taxon>
        <taxon>Ascomycota</taxon>
        <taxon>Pezizomycotina</taxon>
        <taxon>Dothideomycetes</taxon>
        <taxon>Pleosporomycetidae</taxon>
        <taxon>Pleosporales</taxon>
        <taxon>Massarineae</taxon>
        <taxon>Periconiaceae</taxon>
        <taxon>Periconia</taxon>
    </lineage>
</organism>
<sequence>MSSQVPDTVTVLWCNTNEVRAQNPFDSEALSCLRKQNINVTKTEGTEGPRLDLLLRAILGRPEYGNYKDTEDYRSLVRATMRRTGLDKSRVEEEFRTGLEKNDLTSVVGLFLLLCPKVTRLTLGLDMLINSRILDFVYQECVFRELSDCVSRFQHLTHIKLGASIETNVSGLVTWPRLYLSSAEQILNQLSYLALFSLPNLRHADIPIPFLRDTHWTQTT</sequence>
<evidence type="ECO:0000313" key="1">
    <source>
        <dbReference type="EMBL" id="PVH98436.1"/>
    </source>
</evidence>
<dbReference type="AlphaFoldDB" id="A0A2V1DJR1"/>
<dbReference type="Proteomes" id="UP000244855">
    <property type="component" value="Unassembled WGS sequence"/>
</dbReference>
<protein>
    <submittedName>
        <fullName evidence="1">Uncharacterized protein</fullName>
    </submittedName>
</protein>
<proteinExistence type="predicted"/>
<dbReference type="EMBL" id="KZ805413">
    <property type="protein sequence ID" value="PVH98436.1"/>
    <property type="molecule type" value="Genomic_DNA"/>
</dbReference>
<name>A0A2V1DJR1_9PLEO</name>
<accession>A0A2V1DJR1</accession>
<reference evidence="1 2" key="1">
    <citation type="journal article" date="2018" name="Sci. Rep.">
        <title>Comparative genomics provides insights into the lifestyle and reveals functional heterogeneity of dark septate endophytic fungi.</title>
        <authorList>
            <person name="Knapp D.G."/>
            <person name="Nemeth J.B."/>
            <person name="Barry K."/>
            <person name="Hainaut M."/>
            <person name="Henrissat B."/>
            <person name="Johnson J."/>
            <person name="Kuo A."/>
            <person name="Lim J.H.P."/>
            <person name="Lipzen A."/>
            <person name="Nolan M."/>
            <person name="Ohm R.A."/>
            <person name="Tamas L."/>
            <person name="Grigoriev I.V."/>
            <person name="Spatafora J.W."/>
            <person name="Nagy L.G."/>
            <person name="Kovacs G.M."/>
        </authorList>
    </citation>
    <scope>NUCLEOTIDE SEQUENCE [LARGE SCALE GENOMIC DNA]</scope>
    <source>
        <strain evidence="1 2">DSE2036</strain>
    </source>
</reference>
<gene>
    <name evidence="1" type="ORF">DM02DRAFT_630235</name>
</gene>
<evidence type="ECO:0000313" key="2">
    <source>
        <dbReference type="Proteomes" id="UP000244855"/>
    </source>
</evidence>